<dbReference type="FunFam" id="3.40.525.10:FF:000002">
    <property type="entry name" value="Alpha-tocopherol transfer protein-like"/>
    <property type="match status" value="1"/>
</dbReference>
<dbReference type="CDD" id="cd00170">
    <property type="entry name" value="SEC14"/>
    <property type="match status" value="1"/>
</dbReference>
<dbReference type="SUPFAM" id="SSF52087">
    <property type="entry name" value="CRAL/TRIO domain"/>
    <property type="match status" value="1"/>
</dbReference>
<evidence type="ECO:0000313" key="7">
    <source>
        <dbReference type="EMBL" id="KAB1256500.1"/>
    </source>
</evidence>
<dbReference type="PROSITE" id="PS50191">
    <property type="entry name" value="CRAL_TRIO"/>
    <property type="match status" value="1"/>
</dbReference>
<evidence type="ECO:0000256" key="4">
    <source>
        <dbReference type="ARBA" id="ARBA00035255"/>
    </source>
</evidence>
<dbReference type="Gene3D" id="1.10.8.20">
    <property type="entry name" value="N-terminal domain of phosphatidylinositol transfer protein sec14p"/>
    <property type="match status" value="1"/>
</dbReference>
<accession>A0A5N4CCL8</accession>
<dbReference type="FunFam" id="3.30.230.10:FF:000004">
    <property type="entry name" value="40S ribosomal protein S2"/>
    <property type="match status" value="1"/>
</dbReference>
<dbReference type="InterPro" id="IPR020568">
    <property type="entry name" value="Ribosomal_Su5_D2-typ_SF"/>
</dbReference>
<evidence type="ECO:0000256" key="5">
    <source>
        <dbReference type="ARBA" id="ARBA00035407"/>
    </source>
</evidence>
<sequence>MAEARPGPRRGRSSARCRPLAAAAAQLAELRRRVRAAGAAARGRSSDAFLLRFLRARDFDLDLAWRGGGHSHPAAVILARLSTVPVWRGYWGNKMGEPHTVPCKVTGRCGSVLARLIPAPRGTGIVSAPVPKKLLMMAGIDDCHTSARGCAATLGHFAKATFHAISKTYRYLTPDLWKEPVFTKSPCQEFTDRLLLKNYCKWRAECPEISADLHPRSVLGLLKAGYLGVLRARDPAGSKVLIYRIAQWDPKVFTAYDVFRVSLITSELIVQEVDTQRNGIKAVFDLEGWQFSHAFQITPSVAKNIAAVLTDSFPLKVRGIHLINEPIIFHAVFSMIKPFLTEKIKGRIHMHGTNYKQSLLQHFPNILPLEYGGEEFSMEDICQEWTNFIMKSENYLSSISQTIKGEVI</sequence>
<dbReference type="GO" id="GO:0051180">
    <property type="term" value="P:vitamin transport"/>
    <property type="evidence" value="ECO:0007669"/>
    <property type="project" value="TreeGrafter"/>
</dbReference>
<dbReference type="SUPFAM" id="SSF54211">
    <property type="entry name" value="Ribosomal protein S5 domain 2-like"/>
    <property type="match status" value="1"/>
</dbReference>
<dbReference type="GO" id="GO:0005770">
    <property type="term" value="C:late endosome"/>
    <property type="evidence" value="ECO:0007669"/>
    <property type="project" value="TreeGrafter"/>
</dbReference>
<dbReference type="GO" id="GO:1902936">
    <property type="term" value="F:phosphatidylinositol bisphosphate binding"/>
    <property type="evidence" value="ECO:0007669"/>
    <property type="project" value="TreeGrafter"/>
</dbReference>
<feature type="domain" description="CRAL-TRIO" evidence="6">
    <location>
        <begin position="214"/>
        <end position="379"/>
    </location>
</feature>
<proteinExistence type="inferred from homology"/>
<dbReference type="PANTHER" id="PTHR10174:SF225">
    <property type="entry name" value="ALPHA-TOCOPHEROL TRANSFER PROTEIN"/>
    <property type="match status" value="1"/>
</dbReference>
<dbReference type="EMBL" id="JWIN03000029">
    <property type="protein sequence ID" value="KAB1256500.1"/>
    <property type="molecule type" value="Genomic_DNA"/>
</dbReference>
<dbReference type="SMART" id="SM00516">
    <property type="entry name" value="SEC14"/>
    <property type="match status" value="1"/>
</dbReference>
<dbReference type="InterPro" id="IPR036865">
    <property type="entry name" value="CRAL-TRIO_dom_sf"/>
</dbReference>
<protein>
    <recommendedName>
        <fullName evidence="4">Small ribosomal subunit protein uS5</fullName>
    </recommendedName>
    <alternativeName>
        <fullName evidence="5">40S ribosomal protein S2</fullName>
    </alternativeName>
</protein>
<evidence type="ECO:0000256" key="1">
    <source>
        <dbReference type="ARBA" id="ARBA00008945"/>
    </source>
</evidence>
<reference evidence="7 8" key="1">
    <citation type="journal article" date="2019" name="Mol. Ecol. Resour.">
        <title>Improving Illumina assemblies with Hi-C and long reads: an example with the North African dromedary.</title>
        <authorList>
            <person name="Elbers J.P."/>
            <person name="Rogers M.F."/>
            <person name="Perelman P.L."/>
            <person name="Proskuryakova A.A."/>
            <person name="Serdyukova N.A."/>
            <person name="Johnson W.E."/>
            <person name="Horin P."/>
            <person name="Corander J."/>
            <person name="Murphy D."/>
            <person name="Burger P.A."/>
        </authorList>
    </citation>
    <scope>NUCLEOTIDE SEQUENCE [LARGE SCALE GENOMIC DNA]</scope>
    <source>
        <strain evidence="7">Drom800</strain>
        <tissue evidence="7">Blood</tissue>
    </source>
</reference>
<dbReference type="GO" id="GO:0042360">
    <property type="term" value="P:vitamin E metabolic process"/>
    <property type="evidence" value="ECO:0007669"/>
    <property type="project" value="TreeGrafter"/>
</dbReference>
<comment type="caution">
    <text evidence="7">The sequence shown here is derived from an EMBL/GenBank/DDBJ whole genome shotgun (WGS) entry which is preliminary data.</text>
</comment>
<dbReference type="InterPro" id="IPR036273">
    <property type="entry name" value="CRAL/TRIO_N_dom_sf"/>
</dbReference>
<evidence type="ECO:0000313" key="8">
    <source>
        <dbReference type="Proteomes" id="UP000299084"/>
    </source>
</evidence>
<name>A0A5N4CCL8_CAMDR</name>
<dbReference type="Gene3D" id="1.20.5.1200">
    <property type="entry name" value="Alpha-tocopherol transfer"/>
    <property type="match status" value="1"/>
</dbReference>
<dbReference type="InterPro" id="IPR001251">
    <property type="entry name" value="CRAL-TRIO_dom"/>
</dbReference>
<evidence type="ECO:0000256" key="2">
    <source>
        <dbReference type="ARBA" id="ARBA00022980"/>
    </source>
</evidence>
<dbReference type="Gene3D" id="3.40.525.10">
    <property type="entry name" value="CRAL-TRIO lipid binding domain"/>
    <property type="match status" value="1"/>
</dbReference>
<dbReference type="GO" id="GO:0008431">
    <property type="term" value="F:vitamin E binding"/>
    <property type="evidence" value="ECO:0007669"/>
    <property type="project" value="TreeGrafter"/>
</dbReference>
<dbReference type="SUPFAM" id="SSF46938">
    <property type="entry name" value="CRAL/TRIO N-terminal domain"/>
    <property type="match status" value="1"/>
</dbReference>
<dbReference type="Proteomes" id="UP000299084">
    <property type="component" value="Unassembled WGS sequence"/>
</dbReference>
<evidence type="ECO:0000256" key="3">
    <source>
        <dbReference type="ARBA" id="ARBA00023274"/>
    </source>
</evidence>
<dbReference type="GO" id="GO:1990904">
    <property type="term" value="C:ribonucleoprotein complex"/>
    <property type="evidence" value="ECO:0007669"/>
    <property type="project" value="UniProtKB-KW"/>
</dbReference>
<gene>
    <name evidence="7" type="ORF">Cadr_000027383</name>
</gene>
<dbReference type="Pfam" id="PF03765">
    <property type="entry name" value="CRAL_TRIO_N"/>
    <property type="match status" value="1"/>
</dbReference>
<dbReference type="GO" id="GO:0006412">
    <property type="term" value="P:translation"/>
    <property type="evidence" value="ECO:0007669"/>
    <property type="project" value="InterPro"/>
</dbReference>
<dbReference type="GO" id="GO:0120013">
    <property type="term" value="F:lipid transfer activity"/>
    <property type="evidence" value="ECO:0007669"/>
    <property type="project" value="TreeGrafter"/>
</dbReference>
<dbReference type="PANTHER" id="PTHR10174">
    <property type="entry name" value="ALPHA-TOCOPHEROL TRANSFER PROTEIN-RELATED"/>
    <property type="match status" value="1"/>
</dbReference>
<dbReference type="SMART" id="SM01100">
    <property type="entry name" value="CRAL_TRIO_N"/>
    <property type="match status" value="1"/>
</dbReference>
<dbReference type="GO" id="GO:0005840">
    <property type="term" value="C:ribosome"/>
    <property type="evidence" value="ECO:0007669"/>
    <property type="project" value="UniProtKB-KW"/>
</dbReference>
<keyword evidence="2" id="KW-0689">Ribosomal protein</keyword>
<dbReference type="InterPro" id="IPR011074">
    <property type="entry name" value="CRAL/TRIO_N_dom"/>
</dbReference>
<dbReference type="GO" id="GO:0003735">
    <property type="term" value="F:structural constituent of ribosome"/>
    <property type="evidence" value="ECO:0007669"/>
    <property type="project" value="InterPro"/>
</dbReference>
<organism evidence="7 8">
    <name type="scientific">Camelus dromedarius</name>
    <name type="common">Dromedary</name>
    <name type="synonym">Arabian camel</name>
    <dbReference type="NCBI Taxonomy" id="9838"/>
    <lineage>
        <taxon>Eukaryota</taxon>
        <taxon>Metazoa</taxon>
        <taxon>Chordata</taxon>
        <taxon>Craniata</taxon>
        <taxon>Vertebrata</taxon>
        <taxon>Euteleostomi</taxon>
        <taxon>Mammalia</taxon>
        <taxon>Eutheria</taxon>
        <taxon>Laurasiatheria</taxon>
        <taxon>Artiodactyla</taxon>
        <taxon>Tylopoda</taxon>
        <taxon>Camelidae</taxon>
        <taxon>Camelus</taxon>
    </lineage>
</organism>
<dbReference type="InterPro" id="IPR005324">
    <property type="entry name" value="Ribosomal_uS5_C"/>
</dbReference>
<keyword evidence="3" id="KW-0687">Ribonucleoprotein</keyword>
<comment type="similarity">
    <text evidence="1">Belongs to the universal ribosomal protein uS5 family.</text>
</comment>
<dbReference type="Gene3D" id="3.30.230.10">
    <property type="match status" value="1"/>
</dbReference>
<dbReference type="InterPro" id="IPR014721">
    <property type="entry name" value="Ribsml_uS5_D2-typ_fold_subgr"/>
</dbReference>
<dbReference type="Pfam" id="PF03719">
    <property type="entry name" value="Ribosomal_S5_C"/>
    <property type="match status" value="1"/>
</dbReference>
<dbReference type="GO" id="GO:0016020">
    <property type="term" value="C:membrane"/>
    <property type="evidence" value="ECO:0007669"/>
    <property type="project" value="TreeGrafter"/>
</dbReference>
<evidence type="ECO:0000259" key="6">
    <source>
        <dbReference type="PROSITE" id="PS50191"/>
    </source>
</evidence>
<keyword evidence="8" id="KW-1185">Reference proteome</keyword>
<dbReference type="AlphaFoldDB" id="A0A5N4CCL8"/>
<dbReference type="Pfam" id="PF00650">
    <property type="entry name" value="CRAL_TRIO"/>
    <property type="match status" value="1"/>
</dbReference>